<dbReference type="RefSeq" id="WP_089850510.1">
    <property type="nucleotide sequence ID" value="NZ_FPAQ01000025.1"/>
</dbReference>
<sequence>MYRFRLFGFETLANMKLTIPMAEASPLATPELFFRCLPAGLGEVQASAGISLYLSKRLNDAGEPAVQLFEVSGSAWLMRFPGIADFYLRTGEIECRLVEPGLAYMINILLLGHVMACYLEHQGILALHAGAIMVGERAVLLAGDKGAGKSTLVSSMVAAGFPLMADDIAAVEERAGRVCCRSAFPLVKLTPEQLTLFGKGRFSAYPRFHPGFTKLSVPVTDLGSFDAEARPVGAIYLIDRANYASPVIETLPPTRAVAELARHSFLGHILEATPMLRDRFTHLVRVARTTPVKMLRYPDGCCYLAEVHAAIERDLEVS</sequence>
<reference evidence="1 2" key="1">
    <citation type="submission" date="2016-10" db="EMBL/GenBank/DDBJ databases">
        <authorList>
            <person name="de Groot N.N."/>
        </authorList>
    </citation>
    <scope>NUCLEOTIDE SEQUENCE [LARGE SCALE GENOMIC DNA]</scope>
    <source>
        <strain evidence="1 2">CGMCC 1.6493</strain>
    </source>
</reference>
<dbReference type="AlphaFoldDB" id="A0A1I7BDW0"/>
<dbReference type="Gene3D" id="3.40.50.300">
    <property type="entry name" value="P-loop containing nucleotide triphosphate hydrolases"/>
    <property type="match status" value="1"/>
</dbReference>
<organism evidence="1 2">
    <name type="scientific">Halomonas saccharevitans</name>
    <dbReference type="NCBI Taxonomy" id="416872"/>
    <lineage>
        <taxon>Bacteria</taxon>
        <taxon>Pseudomonadati</taxon>
        <taxon>Pseudomonadota</taxon>
        <taxon>Gammaproteobacteria</taxon>
        <taxon>Oceanospirillales</taxon>
        <taxon>Halomonadaceae</taxon>
        <taxon>Halomonas</taxon>
    </lineage>
</organism>
<protein>
    <recommendedName>
        <fullName evidence="3">Hpr(Ser) kinase/phosphatase</fullName>
    </recommendedName>
</protein>
<gene>
    <name evidence="1" type="ORF">SAMN04487956_12542</name>
</gene>
<evidence type="ECO:0000313" key="1">
    <source>
        <dbReference type="EMBL" id="SFT85389.1"/>
    </source>
</evidence>
<dbReference type="InterPro" id="IPR027417">
    <property type="entry name" value="P-loop_NTPase"/>
</dbReference>
<dbReference type="EMBL" id="FPAQ01000025">
    <property type="protein sequence ID" value="SFT85389.1"/>
    <property type="molecule type" value="Genomic_DNA"/>
</dbReference>
<accession>A0A1I7BDW0</accession>
<dbReference type="SUPFAM" id="SSF53795">
    <property type="entry name" value="PEP carboxykinase-like"/>
    <property type="match status" value="1"/>
</dbReference>
<evidence type="ECO:0000313" key="2">
    <source>
        <dbReference type="Proteomes" id="UP000199594"/>
    </source>
</evidence>
<evidence type="ECO:0008006" key="3">
    <source>
        <dbReference type="Google" id="ProtNLM"/>
    </source>
</evidence>
<proteinExistence type="predicted"/>
<name>A0A1I7BDW0_9GAMM</name>
<dbReference type="OrthoDB" id="3213869at2"/>
<dbReference type="Proteomes" id="UP000199594">
    <property type="component" value="Unassembled WGS sequence"/>
</dbReference>